<evidence type="ECO:0000313" key="1">
    <source>
        <dbReference type="EMBL" id="ERN16685.1"/>
    </source>
</evidence>
<dbReference type="HOGENOM" id="CLU_126765_0_0_1"/>
<dbReference type="Proteomes" id="UP000017836">
    <property type="component" value="Unassembled WGS sequence"/>
</dbReference>
<keyword evidence="2" id="KW-1185">Reference proteome</keyword>
<dbReference type="EMBL" id="KI392418">
    <property type="protein sequence ID" value="ERN16685.1"/>
    <property type="molecule type" value="Genomic_DNA"/>
</dbReference>
<proteinExistence type="predicted"/>
<accession>U5D371</accession>
<sequence length="148" mass="16137">MLLSSARLLAQPLHTLLPCAHHAHVSATQPPHAFLSGTRATPPASMCTLACFLRREPGQAILCPELEPGLLPPFTLAPGLAPRAKPSPSALSLEPHHLRGCPFHVHIPPSPMDRVKPSLTMCYPRCTCFSPQWVKSRPRDLIHVHVPP</sequence>
<reference evidence="2" key="1">
    <citation type="journal article" date="2013" name="Science">
        <title>The Amborella genome and the evolution of flowering plants.</title>
        <authorList>
            <consortium name="Amborella Genome Project"/>
        </authorList>
    </citation>
    <scope>NUCLEOTIDE SEQUENCE [LARGE SCALE GENOMIC DNA]</scope>
</reference>
<name>U5D371_AMBTC</name>
<dbReference type="AlphaFoldDB" id="U5D371"/>
<protein>
    <submittedName>
        <fullName evidence="1">Uncharacterized protein</fullName>
    </submittedName>
</protein>
<organism evidence="1 2">
    <name type="scientific">Amborella trichopoda</name>
    <dbReference type="NCBI Taxonomy" id="13333"/>
    <lineage>
        <taxon>Eukaryota</taxon>
        <taxon>Viridiplantae</taxon>
        <taxon>Streptophyta</taxon>
        <taxon>Embryophyta</taxon>
        <taxon>Tracheophyta</taxon>
        <taxon>Spermatophyta</taxon>
        <taxon>Magnoliopsida</taxon>
        <taxon>Amborellales</taxon>
        <taxon>Amborellaceae</taxon>
        <taxon>Amborella</taxon>
    </lineage>
</organism>
<evidence type="ECO:0000313" key="2">
    <source>
        <dbReference type="Proteomes" id="UP000017836"/>
    </source>
</evidence>
<dbReference type="Gramene" id="ERN16685">
    <property type="protein sequence ID" value="ERN16685"/>
    <property type="gene ID" value="AMTR_s00051p00204960"/>
</dbReference>
<gene>
    <name evidence="1" type="ORF">AMTR_s00051p00204960</name>
</gene>